<evidence type="ECO:0000313" key="2">
    <source>
        <dbReference type="Proteomes" id="UP000032180"/>
    </source>
</evidence>
<dbReference type="Proteomes" id="UP000032180">
    <property type="component" value="Chromosome 1"/>
</dbReference>
<name>A0A0D9UWW4_9ORYZ</name>
<sequence>MAAAEALHGDHDAILDETFYLRALRRRKERSSLPRRWLRHSGKLLQLPESPAASLGTNIYRCSLSDYDQCNDYVSTVRGLPCQIKECPGKMTVSVKFVVSSGMRYHWIKQRRGRACTIFCCCWHRFCAGCGELVTYTIMDDLKVAPMSTISGITLLNTFGVTDISARCKRRPCRWDTPRV</sequence>
<evidence type="ECO:0000313" key="1">
    <source>
        <dbReference type="EnsemblPlants" id="LPERR01G03190.2"/>
    </source>
</evidence>
<dbReference type="HOGENOM" id="CLU_1498404_0_0_1"/>
<accession>A0A0D9UWW4</accession>
<dbReference type="AlphaFoldDB" id="A0A0D9UWW4"/>
<organism evidence="1 2">
    <name type="scientific">Leersia perrieri</name>
    <dbReference type="NCBI Taxonomy" id="77586"/>
    <lineage>
        <taxon>Eukaryota</taxon>
        <taxon>Viridiplantae</taxon>
        <taxon>Streptophyta</taxon>
        <taxon>Embryophyta</taxon>
        <taxon>Tracheophyta</taxon>
        <taxon>Spermatophyta</taxon>
        <taxon>Magnoliopsida</taxon>
        <taxon>Liliopsida</taxon>
        <taxon>Poales</taxon>
        <taxon>Poaceae</taxon>
        <taxon>BOP clade</taxon>
        <taxon>Oryzoideae</taxon>
        <taxon>Oryzeae</taxon>
        <taxon>Oryzinae</taxon>
        <taxon>Leersia</taxon>
    </lineage>
</organism>
<dbReference type="Gramene" id="LPERR01G03190.2">
    <property type="protein sequence ID" value="LPERR01G03190.2"/>
    <property type="gene ID" value="LPERR01G03190"/>
</dbReference>
<dbReference type="InterPro" id="IPR007750">
    <property type="entry name" value="DUF674"/>
</dbReference>
<keyword evidence="2" id="KW-1185">Reference proteome</keyword>
<reference evidence="1 2" key="1">
    <citation type="submission" date="2012-08" db="EMBL/GenBank/DDBJ databases">
        <title>Oryza genome evolution.</title>
        <authorList>
            <person name="Wing R.A."/>
        </authorList>
    </citation>
    <scope>NUCLEOTIDE SEQUENCE</scope>
</reference>
<dbReference type="PANTHER" id="PTHR33103:SF52">
    <property type="entry name" value="OS01G0154100 PROTEIN"/>
    <property type="match status" value="1"/>
</dbReference>
<reference evidence="2" key="2">
    <citation type="submission" date="2013-12" db="EMBL/GenBank/DDBJ databases">
        <authorList>
            <person name="Yu Y."/>
            <person name="Lee S."/>
            <person name="de Baynast K."/>
            <person name="Wissotski M."/>
            <person name="Liu L."/>
            <person name="Talag J."/>
            <person name="Goicoechea J."/>
            <person name="Angelova A."/>
            <person name="Jetty R."/>
            <person name="Kudrna D."/>
            <person name="Golser W."/>
            <person name="Rivera L."/>
            <person name="Zhang J."/>
            <person name="Wing R."/>
        </authorList>
    </citation>
    <scope>NUCLEOTIDE SEQUENCE</scope>
</reference>
<dbReference type="EnsemblPlants" id="LPERR01G03190.2">
    <property type="protein sequence ID" value="LPERR01G03190.2"/>
    <property type="gene ID" value="LPERR01G03190"/>
</dbReference>
<dbReference type="PANTHER" id="PTHR33103">
    <property type="entry name" value="OS01G0153900 PROTEIN"/>
    <property type="match status" value="1"/>
</dbReference>
<protein>
    <submittedName>
        <fullName evidence="1">Uncharacterized protein</fullName>
    </submittedName>
</protein>
<reference evidence="1" key="3">
    <citation type="submission" date="2015-04" db="UniProtKB">
        <authorList>
            <consortium name="EnsemblPlants"/>
        </authorList>
    </citation>
    <scope>IDENTIFICATION</scope>
</reference>
<proteinExistence type="predicted"/>